<gene>
    <name evidence="1" type="ORF">T4D_6761</name>
</gene>
<dbReference type="Proteomes" id="UP000054995">
    <property type="component" value="Unassembled WGS sequence"/>
</dbReference>
<proteinExistence type="predicted"/>
<evidence type="ECO:0000313" key="2">
    <source>
        <dbReference type="Proteomes" id="UP000054995"/>
    </source>
</evidence>
<reference evidence="1 2" key="1">
    <citation type="submission" date="2015-01" db="EMBL/GenBank/DDBJ databases">
        <title>Evolution of Trichinella species and genotypes.</title>
        <authorList>
            <person name="Korhonen P.K."/>
            <person name="Edoardo P."/>
            <person name="Giuseppe L.R."/>
            <person name="Gasser R.B."/>
        </authorList>
    </citation>
    <scope>NUCLEOTIDE SEQUENCE [LARGE SCALE GENOMIC DNA]</scope>
    <source>
        <strain evidence="1">ISS470</strain>
    </source>
</reference>
<comment type="caution">
    <text evidence="1">The sequence shown here is derived from an EMBL/GenBank/DDBJ whole genome shotgun (WGS) entry which is preliminary data.</text>
</comment>
<name>A0A0V1G4U1_TRIPS</name>
<organism evidence="1 2">
    <name type="scientific">Trichinella pseudospiralis</name>
    <name type="common">Parasitic roundworm</name>
    <dbReference type="NCBI Taxonomy" id="6337"/>
    <lineage>
        <taxon>Eukaryota</taxon>
        <taxon>Metazoa</taxon>
        <taxon>Ecdysozoa</taxon>
        <taxon>Nematoda</taxon>
        <taxon>Enoplea</taxon>
        <taxon>Dorylaimia</taxon>
        <taxon>Trichinellida</taxon>
        <taxon>Trichinellidae</taxon>
        <taxon>Trichinella</taxon>
    </lineage>
</organism>
<sequence length="67" mass="7320">MNSFYDACTSSSLQLKIQLVQLVKSVNQICKSVPMKNAIPKPLSTPREFKLYQHATIGRAPAGGANQ</sequence>
<keyword evidence="2" id="KW-1185">Reference proteome</keyword>
<dbReference type="EMBL" id="JYDT01000004">
    <property type="protein sequence ID" value="KRY93116.1"/>
    <property type="molecule type" value="Genomic_DNA"/>
</dbReference>
<evidence type="ECO:0000313" key="1">
    <source>
        <dbReference type="EMBL" id="KRY93116.1"/>
    </source>
</evidence>
<protein>
    <submittedName>
        <fullName evidence="1">Uncharacterized protein</fullName>
    </submittedName>
</protein>
<accession>A0A0V1G4U1</accession>